<proteinExistence type="predicted"/>
<dbReference type="EMBL" id="BAAABY010000013">
    <property type="protein sequence ID" value="GAA0455919.1"/>
    <property type="molecule type" value="Genomic_DNA"/>
</dbReference>
<keyword evidence="3" id="KW-1185">Reference proteome</keyword>
<evidence type="ECO:0000256" key="1">
    <source>
        <dbReference type="SAM" id="Phobius"/>
    </source>
</evidence>
<keyword evidence="1" id="KW-0812">Transmembrane</keyword>
<accession>A0ABN0ZQQ8</accession>
<name>A0ABN0ZQQ8_9ACTN</name>
<reference evidence="2 3" key="1">
    <citation type="journal article" date="2019" name="Int. J. Syst. Evol. Microbiol.">
        <title>The Global Catalogue of Microorganisms (GCM) 10K type strain sequencing project: providing services to taxonomists for standard genome sequencing and annotation.</title>
        <authorList>
            <consortium name="The Broad Institute Genomics Platform"/>
            <consortium name="The Broad Institute Genome Sequencing Center for Infectious Disease"/>
            <person name="Wu L."/>
            <person name="Ma J."/>
        </authorList>
    </citation>
    <scope>NUCLEOTIDE SEQUENCE [LARGE SCALE GENOMIC DNA]</scope>
    <source>
        <strain evidence="2 3">JCM 4805</strain>
    </source>
</reference>
<protein>
    <recommendedName>
        <fullName evidence="4">Integral membrane protein</fullName>
    </recommendedName>
</protein>
<organism evidence="2 3">
    <name type="scientific">Streptomyces olivaceiscleroticus</name>
    <dbReference type="NCBI Taxonomy" id="68245"/>
    <lineage>
        <taxon>Bacteria</taxon>
        <taxon>Bacillati</taxon>
        <taxon>Actinomycetota</taxon>
        <taxon>Actinomycetes</taxon>
        <taxon>Kitasatosporales</taxon>
        <taxon>Streptomycetaceae</taxon>
        <taxon>Streptomyces</taxon>
    </lineage>
</organism>
<comment type="caution">
    <text evidence="2">The sequence shown here is derived from an EMBL/GenBank/DDBJ whole genome shotgun (WGS) entry which is preliminary data.</text>
</comment>
<sequence>MIFEVLGSAVLGLAIALAAVRRLPGRFPTRSLTLATGPGAAVFGALLAHTVLGPGWAPAVLLVAVGVCAALLSLLLRPGARPARRLQGSAPA</sequence>
<keyword evidence="1" id="KW-0472">Membrane</keyword>
<keyword evidence="1" id="KW-1133">Transmembrane helix</keyword>
<feature type="transmembrane region" description="Helical" evidence="1">
    <location>
        <begin position="56"/>
        <end position="76"/>
    </location>
</feature>
<dbReference type="Proteomes" id="UP001500909">
    <property type="component" value="Unassembled WGS sequence"/>
</dbReference>
<dbReference type="RefSeq" id="WP_052867706.1">
    <property type="nucleotide sequence ID" value="NZ_BAAABY010000013.1"/>
</dbReference>
<evidence type="ECO:0000313" key="3">
    <source>
        <dbReference type="Proteomes" id="UP001500909"/>
    </source>
</evidence>
<gene>
    <name evidence="2" type="ORF">GCM10010361_19970</name>
</gene>
<evidence type="ECO:0000313" key="2">
    <source>
        <dbReference type="EMBL" id="GAA0455919.1"/>
    </source>
</evidence>
<evidence type="ECO:0008006" key="4">
    <source>
        <dbReference type="Google" id="ProtNLM"/>
    </source>
</evidence>